<sequence length="79" mass="9359">MESLSTAPRDERFPHTNQTRNCWVRYVEWKLCEEKHGEEESECKKFGRWARALCPVDWIERWDEQRANGTFPGPSGESS</sequence>
<dbReference type="GO" id="GO:0005739">
    <property type="term" value="C:mitochondrion"/>
    <property type="evidence" value="ECO:0007669"/>
    <property type="project" value="UniProtKB-SubCell"/>
</dbReference>
<reference evidence="4 5" key="1">
    <citation type="journal article" date="2004" name="Nature">
        <title>Genome sequence of the ultrasmall unicellular red alga Cyanidioschyzon merolae 10D.</title>
        <authorList>
            <person name="Matsuzaki M."/>
            <person name="Misumi O."/>
            <person name="Shin-i T."/>
            <person name="Maruyama S."/>
            <person name="Takahara M."/>
            <person name="Miyagishima S."/>
            <person name="Mori T."/>
            <person name="Nishida K."/>
            <person name="Yagisawa F."/>
            <person name="Nishida K."/>
            <person name="Yoshida Y."/>
            <person name="Nishimura Y."/>
            <person name="Nakao S."/>
            <person name="Kobayashi T."/>
            <person name="Momoyama Y."/>
            <person name="Higashiyama T."/>
            <person name="Minoda A."/>
            <person name="Sano M."/>
            <person name="Nomoto H."/>
            <person name="Oishi K."/>
            <person name="Hayashi H."/>
            <person name="Ohta F."/>
            <person name="Nishizaka S."/>
            <person name="Haga S."/>
            <person name="Miura S."/>
            <person name="Morishita T."/>
            <person name="Kabeya Y."/>
            <person name="Terasawa K."/>
            <person name="Suzuki Y."/>
            <person name="Ishii Y."/>
            <person name="Asakawa S."/>
            <person name="Takano H."/>
            <person name="Ohta N."/>
            <person name="Kuroiwa H."/>
            <person name="Tanaka K."/>
            <person name="Shimizu N."/>
            <person name="Sugano S."/>
            <person name="Sato N."/>
            <person name="Nozaki H."/>
            <person name="Ogasawara N."/>
            <person name="Kohara Y."/>
            <person name="Kuroiwa T."/>
        </authorList>
    </citation>
    <scope>NUCLEOTIDE SEQUENCE [LARGE SCALE GENOMIC DNA]</scope>
    <source>
        <strain evidence="4 5">10D</strain>
    </source>
</reference>
<dbReference type="PANTHER" id="PTHR46281:SF8">
    <property type="entry name" value="CYTOCHROME C OXIDASE SUBUNIT 12, MITOCHONDRIAL"/>
    <property type="match status" value="1"/>
</dbReference>
<dbReference type="CDD" id="cd00926">
    <property type="entry name" value="Cyt_c_Oxidase_VIb"/>
    <property type="match status" value="1"/>
</dbReference>
<dbReference type="InterPro" id="IPR003213">
    <property type="entry name" value="Cyt_c_oxidase_su6B"/>
</dbReference>
<dbReference type="InterPro" id="IPR048280">
    <property type="entry name" value="COX6B-like"/>
</dbReference>
<dbReference type="RefSeq" id="XP_005538625.1">
    <property type="nucleotide sequence ID" value="XM_005538568.1"/>
</dbReference>
<dbReference type="AlphaFoldDB" id="M1VBC9"/>
<dbReference type="KEGG" id="cme:CYME_CMR404C"/>
<evidence type="ECO:0000256" key="3">
    <source>
        <dbReference type="ARBA" id="ARBA00023157"/>
    </source>
</evidence>
<organism evidence="4 5">
    <name type="scientific">Cyanidioschyzon merolae (strain NIES-3377 / 10D)</name>
    <name type="common">Unicellular red alga</name>
    <dbReference type="NCBI Taxonomy" id="280699"/>
    <lineage>
        <taxon>Eukaryota</taxon>
        <taxon>Rhodophyta</taxon>
        <taxon>Bangiophyceae</taxon>
        <taxon>Cyanidiales</taxon>
        <taxon>Cyanidiaceae</taxon>
        <taxon>Cyanidioschyzon</taxon>
    </lineage>
</organism>
<name>M1VBC9_CYAM1</name>
<dbReference type="GeneID" id="16997086"/>
<dbReference type="SUPFAM" id="SSF47694">
    <property type="entry name" value="Cytochrome c oxidase subunit h"/>
    <property type="match status" value="1"/>
</dbReference>
<dbReference type="PANTHER" id="PTHR46281">
    <property type="entry name" value="CYTOCHROME C OXIDASE SUBUNIT 6B"/>
    <property type="match status" value="1"/>
</dbReference>
<dbReference type="GO" id="GO:0045277">
    <property type="term" value="C:respiratory chain complex IV"/>
    <property type="evidence" value="ECO:0007669"/>
    <property type="project" value="InterPro"/>
</dbReference>
<dbReference type="HOGENOM" id="CLU_133964_2_0_1"/>
<reference evidence="4 5" key="2">
    <citation type="journal article" date="2007" name="BMC Biol.">
        <title>A 100%-complete sequence reveals unusually simple genomic features in the hot-spring red alga Cyanidioschyzon merolae.</title>
        <authorList>
            <person name="Nozaki H."/>
            <person name="Takano H."/>
            <person name="Misumi O."/>
            <person name="Terasawa K."/>
            <person name="Matsuzaki M."/>
            <person name="Maruyama S."/>
            <person name="Nishida K."/>
            <person name="Yagisawa F."/>
            <person name="Yoshida Y."/>
            <person name="Fujiwara T."/>
            <person name="Takio S."/>
            <person name="Tamura K."/>
            <person name="Chung S.J."/>
            <person name="Nakamura S."/>
            <person name="Kuroiwa H."/>
            <person name="Tanaka K."/>
            <person name="Sato N."/>
            <person name="Kuroiwa T."/>
        </authorList>
    </citation>
    <scope>NUCLEOTIDE SEQUENCE [LARGE SCALE GENOMIC DNA]</scope>
    <source>
        <strain evidence="4 5">10D</strain>
    </source>
</reference>
<keyword evidence="2" id="KW-0496">Mitochondrion</keyword>
<dbReference type="Pfam" id="PF02297">
    <property type="entry name" value="COX6B"/>
    <property type="match status" value="1"/>
</dbReference>
<comment type="subcellular location">
    <subcellularLocation>
        <location evidence="1">Mitochondrion</location>
    </subcellularLocation>
</comment>
<keyword evidence="5" id="KW-1185">Reference proteome</keyword>
<proteinExistence type="predicted"/>
<dbReference type="Gene3D" id="1.10.10.140">
    <property type="entry name" value="Cytochrome c oxidase, subunit VIb"/>
    <property type="match status" value="1"/>
</dbReference>
<dbReference type="OMA" id="NEWIAKW"/>
<dbReference type="eggNOG" id="KOG3057">
    <property type="taxonomic scope" value="Eukaryota"/>
</dbReference>
<evidence type="ECO:0000313" key="4">
    <source>
        <dbReference type="EMBL" id="BAM82589.1"/>
    </source>
</evidence>
<dbReference type="Proteomes" id="UP000007014">
    <property type="component" value="Chromosome 18"/>
</dbReference>
<dbReference type="Gramene" id="CMR404CT">
    <property type="protein sequence ID" value="CMR404CT"/>
    <property type="gene ID" value="CMR404C"/>
</dbReference>
<gene>
    <name evidence="4" type="ORF">CYME_CMR404C</name>
</gene>
<accession>M1VBC9</accession>
<evidence type="ECO:0000256" key="1">
    <source>
        <dbReference type="ARBA" id="ARBA00004173"/>
    </source>
</evidence>
<dbReference type="STRING" id="280699.M1VBC9"/>
<evidence type="ECO:0000313" key="5">
    <source>
        <dbReference type="Proteomes" id="UP000007014"/>
    </source>
</evidence>
<keyword evidence="3" id="KW-1015">Disulfide bond</keyword>
<evidence type="ECO:0000256" key="2">
    <source>
        <dbReference type="ARBA" id="ARBA00023128"/>
    </source>
</evidence>
<dbReference type="InterPro" id="IPR036549">
    <property type="entry name" value="CX6/COA6-like_sf"/>
</dbReference>
<dbReference type="OrthoDB" id="1107506at2759"/>
<protein>
    <submittedName>
        <fullName evidence="4">Cytochrome c oxidase subunit VIb</fullName>
    </submittedName>
</protein>
<dbReference type="EMBL" id="AP006500">
    <property type="protein sequence ID" value="BAM82589.1"/>
    <property type="molecule type" value="Genomic_DNA"/>
</dbReference>